<dbReference type="STRING" id="996342.SAMN05443551_3296"/>
<keyword evidence="4" id="KW-0067">ATP-binding</keyword>
<proteinExistence type="predicted"/>
<dbReference type="EMBL" id="FQXC01000004">
    <property type="protein sequence ID" value="SHH83336.1"/>
    <property type="molecule type" value="Genomic_DNA"/>
</dbReference>
<dbReference type="PANTHER" id="PTHR41299:SF1">
    <property type="entry name" value="THIAMINE PYROPHOSPHOKINASE"/>
    <property type="match status" value="1"/>
</dbReference>
<dbReference type="GO" id="GO:0004788">
    <property type="term" value="F:thiamine diphosphokinase activity"/>
    <property type="evidence" value="ECO:0007669"/>
    <property type="project" value="UniProtKB-UniRule"/>
</dbReference>
<sequence length="227" mass="24299">MNDAIVFSEEPVLLVGGANGDNQQLAELLDAFPCVVAADSGADWVRAMGRWPDALIGDLDSVSPETRAALPPDRVHHIAEQDSTDFDKALRSIAAPLIVGIGFLGGRVDHLLAAMTVLARYPDRRVLLVGESDVIAHMPPRLELPLEADTRVSLYPMRRVEGRSTGLHWPIDGLTLSPSTRVGTSNRAEGPVALEAKSPGLLVILPVSARAVLQEALLSSDARWPAL</sequence>
<keyword evidence="3 7" id="KW-0418">Kinase</keyword>
<evidence type="ECO:0000256" key="2">
    <source>
        <dbReference type="ARBA" id="ARBA00022741"/>
    </source>
</evidence>
<keyword evidence="2" id="KW-0547">Nucleotide-binding</keyword>
<evidence type="ECO:0000256" key="5">
    <source>
        <dbReference type="NCBIfam" id="TIGR01378"/>
    </source>
</evidence>
<dbReference type="Gene3D" id="3.40.50.10240">
    <property type="entry name" value="Thiamin pyrophosphokinase, catalytic domain"/>
    <property type="match status" value="1"/>
</dbReference>
<dbReference type="InterPro" id="IPR006282">
    <property type="entry name" value="Thi_PPkinase"/>
</dbReference>
<dbReference type="SUPFAM" id="SSF63862">
    <property type="entry name" value="Thiamin pyrophosphokinase, substrate-binding domain"/>
    <property type="match status" value="1"/>
</dbReference>
<feature type="domain" description="Thiamin pyrophosphokinase catalytic" evidence="6">
    <location>
        <begin position="27"/>
        <end position="121"/>
    </location>
</feature>
<evidence type="ECO:0000313" key="8">
    <source>
        <dbReference type="Proteomes" id="UP000184221"/>
    </source>
</evidence>
<evidence type="ECO:0000256" key="3">
    <source>
        <dbReference type="ARBA" id="ARBA00022777"/>
    </source>
</evidence>
<dbReference type="GO" id="GO:0005524">
    <property type="term" value="F:ATP binding"/>
    <property type="evidence" value="ECO:0007669"/>
    <property type="project" value="UniProtKB-KW"/>
</dbReference>
<dbReference type="AlphaFoldDB" id="A0A1M5W777"/>
<dbReference type="GO" id="GO:0009229">
    <property type="term" value="P:thiamine diphosphate biosynthetic process"/>
    <property type="evidence" value="ECO:0007669"/>
    <property type="project" value="InterPro"/>
</dbReference>
<evidence type="ECO:0000256" key="4">
    <source>
        <dbReference type="ARBA" id="ARBA00022840"/>
    </source>
</evidence>
<gene>
    <name evidence="7" type="ORF">SAMN05443551_3296</name>
</gene>
<evidence type="ECO:0000259" key="6">
    <source>
        <dbReference type="Pfam" id="PF04263"/>
    </source>
</evidence>
<dbReference type="InterPro" id="IPR053149">
    <property type="entry name" value="TPK"/>
</dbReference>
<dbReference type="NCBIfam" id="TIGR01378">
    <property type="entry name" value="thi_PPkinase"/>
    <property type="match status" value="1"/>
</dbReference>
<dbReference type="InterPro" id="IPR007371">
    <property type="entry name" value="TPK_catalytic"/>
</dbReference>
<dbReference type="InterPro" id="IPR036759">
    <property type="entry name" value="TPK_catalytic_sf"/>
</dbReference>
<reference evidence="7 8" key="1">
    <citation type="submission" date="2016-11" db="EMBL/GenBank/DDBJ databases">
        <authorList>
            <person name="Jaros S."/>
            <person name="Januszkiewicz K."/>
            <person name="Wedrychowicz H."/>
        </authorList>
    </citation>
    <scope>NUCLEOTIDE SEQUENCE [LARGE SCALE GENOMIC DNA]</scope>
    <source>
        <strain evidence="7 8">DSM 29431</strain>
    </source>
</reference>
<dbReference type="OrthoDB" id="7057856at2"/>
<keyword evidence="1" id="KW-0808">Transferase</keyword>
<name>A0A1M5W777_9RHOB</name>
<organism evidence="7 8">
    <name type="scientific">Marivita hallyeonensis</name>
    <dbReference type="NCBI Taxonomy" id="996342"/>
    <lineage>
        <taxon>Bacteria</taxon>
        <taxon>Pseudomonadati</taxon>
        <taxon>Pseudomonadota</taxon>
        <taxon>Alphaproteobacteria</taxon>
        <taxon>Rhodobacterales</taxon>
        <taxon>Roseobacteraceae</taxon>
        <taxon>Marivita</taxon>
    </lineage>
</organism>
<dbReference type="CDD" id="cd07995">
    <property type="entry name" value="TPK"/>
    <property type="match status" value="1"/>
</dbReference>
<dbReference type="InterPro" id="IPR036371">
    <property type="entry name" value="TPK_B1-bd_sf"/>
</dbReference>
<dbReference type="PANTHER" id="PTHR41299">
    <property type="entry name" value="THIAMINE PYROPHOSPHOKINASE"/>
    <property type="match status" value="1"/>
</dbReference>
<dbReference type="GO" id="GO:0006772">
    <property type="term" value="P:thiamine metabolic process"/>
    <property type="evidence" value="ECO:0007669"/>
    <property type="project" value="UniProtKB-UniRule"/>
</dbReference>
<accession>A0A1M5W777</accession>
<evidence type="ECO:0000313" key="7">
    <source>
        <dbReference type="EMBL" id="SHH83336.1"/>
    </source>
</evidence>
<dbReference type="SUPFAM" id="SSF63999">
    <property type="entry name" value="Thiamin pyrophosphokinase, catalytic domain"/>
    <property type="match status" value="1"/>
</dbReference>
<keyword evidence="8" id="KW-1185">Reference proteome</keyword>
<dbReference type="RefSeq" id="WP_072779136.1">
    <property type="nucleotide sequence ID" value="NZ_FQXC01000004.1"/>
</dbReference>
<dbReference type="Pfam" id="PF04263">
    <property type="entry name" value="TPK_catalytic"/>
    <property type="match status" value="1"/>
</dbReference>
<protein>
    <recommendedName>
        <fullName evidence="5">Thiamine diphosphokinase</fullName>
        <ecNumber evidence="5">2.7.6.2</ecNumber>
    </recommendedName>
</protein>
<dbReference type="Proteomes" id="UP000184221">
    <property type="component" value="Unassembled WGS sequence"/>
</dbReference>
<dbReference type="EC" id="2.7.6.2" evidence="5"/>
<dbReference type="GO" id="GO:0016301">
    <property type="term" value="F:kinase activity"/>
    <property type="evidence" value="ECO:0007669"/>
    <property type="project" value="UniProtKB-KW"/>
</dbReference>
<evidence type="ECO:0000256" key="1">
    <source>
        <dbReference type="ARBA" id="ARBA00022679"/>
    </source>
</evidence>